<dbReference type="Pfam" id="PF12833">
    <property type="entry name" value="HTH_18"/>
    <property type="match status" value="1"/>
</dbReference>
<evidence type="ECO:0000256" key="13">
    <source>
        <dbReference type="ARBA" id="ARBA00023204"/>
    </source>
</evidence>
<keyword evidence="5 18" id="KW-0808">Transferase</keyword>
<dbReference type="SUPFAM" id="SSF46767">
    <property type="entry name" value="Methylated DNA-protein cysteine methyltransferase, C-terminal domain"/>
    <property type="match status" value="1"/>
</dbReference>
<dbReference type="SUPFAM" id="SSF53155">
    <property type="entry name" value="Methylated DNA-protein cysteine methyltransferase domain"/>
    <property type="match status" value="1"/>
</dbReference>
<dbReference type="InterPro" id="IPR018060">
    <property type="entry name" value="HTH_AraC"/>
</dbReference>
<dbReference type="InterPro" id="IPR001497">
    <property type="entry name" value="MethylDNA_cys_MeTrfase_AS"/>
</dbReference>
<name>A0A953M180_9BACT</name>
<evidence type="ECO:0000259" key="17">
    <source>
        <dbReference type="PROSITE" id="PS01124"/>
    </source>
</evidence>
<dbReference type="Gene3D" id="1.10.10.60">
    <property type="entry name" value="Homeodomain-like"/>
    <property type="match status" value="1"/>
</dbReference>
<evidence type="ECO:0000256" key="9">
    <source>
        <dbReference type="ARBA" id="ARBA00023015"/>
    </source>
</evidence>
<dbReference type="CDD" id="cd06445">
    <property type="entry name" value="ATase"/>
    <property type="match status" value="1"/>
</dbReference>
<dbReference type="InterPro" id="IPR016221">
    <property type="entry name" value="Bifunct_regulatory_prot_Ada"/>
</dbReference>
<evidence type="ECO:0000256" key="3">
    <source>
        <dbReference type="ARBA" id="ARBA00011918"/>
    </source>
</evidence>
<dbReference type="GO" id="GO:0003908">
    <property type="term" value="F:methylated-DNA-[protein]-cysteine S-methyltransferase activity"/>
    <property type="evidence" value="ECO:0007669"/>
    <property type="project" value="UniProtKB-EC"/>
</dbReference>
<dbReference type="Pfam" id="PF02805">
    <property type="entry name" value="Ada_Zn_binding"/>
    <property type="match status" value="1"/>
</dbReference>
<proteinExistence type="inferred from homology"/>
<dbReference type="GO" id="GO:0006307">
    <property type="term" value="P:DNA alkylation repair"/>
    <property type="evidence" value="ECO:0007669"/>
    <property type="project" value="UniProtKB-ARBA"/>
</dbReference>
<dbReference type="Pfam" id="PF02870">
    <property type="entry name" value="Methyltransf_1N"/>
    <property type="match status" value="1"/>
</dbReference>
<evidence type="ECO:0000256" key="14">
    <source>
        <dbReference type="ARBA" id="ARBA00049348"/>
    </source>
</evidence>
<dbReference type="SMART" id="SM00342">
    <property type="entry name" value="HTH_ARAC"/>
    <property type="match status" value="1"/>
</dbReference>
<dbReference type="NCBIfam" id="NF011964">
    <property type="entry name" value="PRK15435.1"/>
    <property type="match status" value="1"/>
</dbReference>
<evidence type="ECO:0000256" key="8">
    <source>
        <dbReference type="ARBA" id="ARBA00022833"/>
    </source>
</evidence>
<keyword evidence="13" id="KW-0234">DNA repair</keyword>
<dbReference type="EMBL" id="JAIOIV010000033">
    <property type="protein sequence ID" value="MBZ0155462.1"/>
    <property type="molecule type" value="Genomic_DNA"/>
</dbReference>
<dbReference type="InterPro" id="IPR036217">
    <property type="entry name" value="MethylDNA_cys_MeTrfase_DNAb"/>
</dbReference>
<dbReference type="InterPro" id="IPR018062">
    <property type="entry name" value="HTH_AraC-typ_CS"/>
</dbReference>
<comment type="catalytic activity">
    <reaction evidence="1">
        <text>a 4-O-methyl-thymidine in DNA + L-cysteinyl-[protein] = a thymidine in DNA + S-methyl-L-cysteinyl-[protein]</text>
        <dbReference type="Rhea" id="RHEA:53428"/>
        <dbReference type="Rhea" id="RHEA-COMP:10131"/>
        <dbReference type="Rhea" id="RHEA-COMP:10132"/>
        <dbReference type="Rhea" id="RHEA-COMP:13555"/>
        <dbReference type="Rhea" id="RHEA-COMP:13556"/>
        <dbReference type="ChEBI" id="CHEBI:29950"/>
        <dbReference type="ChEBI" id="CHEBI:82612"/>
        <dbReference type="ChEBI" id="CHEBI:137386"/>
        <dbReference type="ChEBI" id="CHEBI:137387"/>
        <dbReference type="EC" id="2.1.1.63"/>
    </reaction>
</comment>
<dbReference type="GO" id="GO:0003700">
    <property type="term" value="F:DNA-binding transcription factor activity"/>
    <property type="evidence" value="ECO:0007669"/>
    <property type="project" value="InterPro"/>
</dbReference>
<dbReference type="FunFam" id="3.40.10.10:FF:000001">
    <property type="entry name" value="DNA-3-methyladenine glycosylase 2"/>
    <property type="match status" value="1"/>
</dbReference>
<dbReference type="InterPro" id="IPR036388">
    <property type="entry name" value="WH-like_DNA-bd_sf"/>
</dbReference>
<dbReference type="PROSITE" id="PS00041">
    <property type="entry name" value="HTH_ARAC_FAMILY_1"/>
    <property type="match status" value="1"/>
</dbReference>
<keyword evidence="8 16" id="KW-0862">Zinc</keyword>
<dbReference type="InterPro" id="IPR014048">
    <property type="entry name" value="MethylDNA_cys_MeTrfase_DNA-bd"/>
</dbReference>
<feature type="binding site" evidence="16">
    <location>
        <position position="63"/>
    </location>
    <ligand>
        <name>Zn(2+)</name>
        <dbReference type="ChEBI" id="CHEBI:29105"/>
    </ligand>
</feature>
<dbReference type="GO" id="GO:0008270">
    <property type="term" value="F:zinc ion binding"/>
    <property type="evidence" value="ECO:0007669"/>
    <property type="project" value="InterPro"/>
</dbReference>
<dbReference type="GO" id="GO:0032259">
    <property type="term" value="P:methylation"/>
    <property type="evidence" value="ECO:0007669"/>
    <property type="project" value="UniProtKB-KW"/>
</dbReference>
<reference evidence="18" key="1">
    <citation type="journal article" date="2021" name="bioRxiv">
        <title>Unraveling nitrogen, sulfur and carbon metabolic pathways and microbial community transcriptional responses to substrate deprivation and toxicity stresses in a bioreactor mimicking anoxic brackish coastal sediment conditions.</title>
        <authorList>
            <person name="Martins P.D."/>
            <person name="Echeveste M.J."/>
            <person name="Arshad A."/>
            <person name="Kurth J."/>
            <person name="Ouboter H."/>
            <person name="Jetten M.S.M."/>
            <person name="Welte C.U."/>
        </authorList>
    </citation>
    <scope>NUCLEOTIDE SEQUENCE</scope>
    <source>
        <strain evidence="18">MAG_39</strain>
    </source>
</reference>
<dbReference type="Pfam" id="PF01035">
    <property type="entry name" value="DNA_binding_1"/>
    <property type="match status" value="1"/>
</dbReference>
<keyword evidence="11" id="KW-0010">Activator</keyword>
<dbReference type="PANTHER" id="PTHR10815">
    <property type="entry name" value="METHYLATED-DNA--PROTEIN-CYSTEINE METHYLTRANSFERASE"/>
    <property type="match status" value="1"/>
</dbReference>
<dbReference type="Proteomes" id="UP000705867">
    <property type="component" value="Unassembled WGS sequence"/>
</dbReference>
<dbReference type="PROSITE" id="PS01124">
    <property type="entry name" value="HTH_ARAC_FAMILY_2"/>
    <property type="match status" value="1"/>
</dbReference>
<dbReference type="PIRSF" id="PIRSF000409">
    <property type="entry name" value="Ada"/>
    <property type="match status" value="1"/>
</dbReference>
<evidence type="ECO:0000256" key="11">
    <source>
        <dbReference type="ARBA" id="ARBA00023159"/>
    </source>
</evidence>
<evidence type="ECO:0000256" key="6">
    <source>
        <dbReference type="ARBA" id="ARBA00022723"/>
    </source>
</evidence>
<comment type="similarity">
    <text evidence="2">Belongs to the MGMT family.</text>
</comment>
<dbReference type="FunFam" id="1.10.10.10:FF:000214">
    <property type="entry name" value="Methylated-DNA--protein-cysteine methyltransferase"/>
    <property type="match status" value="1"/>
</dbReference>
<protein>
    <recommendedName>
        <fullName evidence="3">methylated-DNA--[protein]-cysteine S-methyltransferase</fullName>
        <ecNumber evidence="3">2.1.1.63</ecNumber>
    </recommendedName>
</protein>
<keyword evidence="4 18" id="KW-0489">Methyltransferase</keyword>
<keyword evidence="9" id="KW-0805">Transcription regulation</keyword>
<dbReference type="GO" id="GO:0043565">
    <property type="term" value="F:sequence-specific DNA binding"/>
    <property type="evidence" value="ECO:0007669"/>
    <property type="project" value="InterPro"/>
</dbReference>
<dbReference type="PROSITE" id="PS00374">
    <property type="entry name" value="MGMT"/>
    <property type="match status" value="1"/>
</dbReference>
<comment type="cofactor">
    <cofactor evidence="16">
        <name>Zn(2+)</name>
        <dbReference type="ChEBI" id="CHEBI:29105"/>
    </cofactor>
    <text evidence="16">Binds 1 zinc ion per subunit.</text>
</comment>
<evidence type="ECO:0000256" key="16">
    <source>
        <dbReference type="PIRSR" id="PIRSR000409-3"/>
    </source>
</evidence>
<evidence type="ECO:0000256" key="10">
    <source>
        <dbReference type="ARBA" id="ARBA00023125"/>
    </source>
</evidence>
<dbReference type="SUPFAM" id="SSF57884">
    <property type="entry name" value="Ada DNA repair protein, N-terminal domain (N-Ada 10)"/>
    <property type="match status" value="1"/>
</dbReference>
<dbReference type="InterPro" id="IPR004026">
    <property type="entry name" value="Ada_DNA_repair_Zn-bd"/>
</dbReference>
<dbReference type="InterPro" id="IPR035451">
    <property type="entry name" value="Ada-like_dom_sf"/>
</dbReference>
<gene>
    <name evidence="18" type="primary">ada</name>
    <name evidence="18" type="ORF">K8I29_04500</name>
</gene>
<dbReference type="AlphaFoldDB" id="A0A953M180"/>
<comment type="caution">
    <text evidence="18">The sequence shown here is derived from an EMBL/GenBank/DDBJ whole genome shotgun (WGS) entry which is preliminary data.</text>
</comment>
<evidence type="ECO:0000313" key="18">
    <source>
        <dbReference type="EMBL" id="MBZ0155462.1"/>
    </source>
</evidence>
<reference evidence="18" key="2">
    <citation type="submission" date="2021-08" db="EMBL/GenBank/DDBJ databases">
        <authorList>
            <person name="Dalcin Martins P."/>
        </authorList>
    </citation>
    <scope>NUCLEOTIDE SEQUENCE</scope>
    <source>
        <strain evidence="18">MAG_39</strain>
    </source>
</reference>
<evidence type="ECO:0000256" key="5">
    <source>
        <dbReference type="ARBA" id="ARBA00022679"/>
    </source>
</evidence>
<feature type="binding site" evidence="16">
    <location>
        <position position="36"/>
    </location>
    <ligand>
        <name>Zn(2+)</name>
        <dbReference type="ChEBI" id="CHEBI:29105"/>
    </ligand>
</feature>
<feature type="binding site" evidence="16">
    <location>
        <position position="32"/>
    </location>
    <ligand>
        <name>Zn(2+)</name>
        <dbReference type="ChEBI" id="CHEBI:29105"/>
    </ligand>
</feature>
<feature type="active site" description="Nucleophile; methyl group acceptor from either O6-methylguanine or O4-methylthymine" evidence="15">
    <location>
        <position position="317"/>
    </location>
</feature>
<feature type="domain" description="HTH araC/xylS-type" evidence="17">
    <location>
        <begin position="82"/>
        <end position="179"/>
    </location>
</feature>
<evidence type="ECO:0000256" key="1">
    <source>
        <dbReference type="ARBA" id="ARBA00001286"/>
    </source>
</evidence>
<dbReference type="Gene3D" id="3.30.160.70">
    <property type="entry name" value="Methylated DNA-protein cysteine methyltransferase domain"/>
    <property type="match status" value="1"/>
</dbReference>
<keyword evidence="10 18" id="KW-0238">DNA-binding</keyword>
<dbReference type="InterPro" id="IPR009057">
    <property type="entry name" value="Homeodomain-like_sf"/>
</dbReference>
<evidence type="ECO:0000256" key="4">
    <source>
        <dbReference type="ARBA" id="ARBA00022603"/>
    </source>
</evidence>
<comment type="catalytic activity">
    <reaction evidence="14">
        <text>a 6-O-methyl-2'-deoxyguanosine in DNA + L-cysteinyl-[protein] = S-methyl-L-cysteinyl-[protein] + a 2'-deoxyguanosine in DNA</text>
        <dbReference type="Rhea" id="RHEA:24000"/>
        <dbReference type="Rhea" id="RHEA-COMP:10131"/>
        <dbReference type="Rhea" id="RHEA-COMP:10132"/>
        <dbReference type="Rhea" id="RHEA-COMP:11367"/>
        <dbReference type="Rhea" id="RHEA-COMP:11368"/>
        <dbReference type="ChEBI" id="CHEBI:29950"/>
        <dbReference type="ChEBI" id="CHEBI:82612"/>
        <dbReference type="ChEBI" id="CHEBI:85445"/>
        <dbReference type="ChEBI" id="CHEBI:85448"/>
        <dbReference type="EC" id="2.1.1.63"/>
    </reaction>
</comment>
<feature type="binding site" evidence="16">
    <location>
        <position position="66"/>
    </location>
    <ligand>
        <name>Zn(2+)</name>
        <dbReference type="ChEBI" id="CHEBI:29105"/>
    </ligand>
</feature>
<keyword evidence="6 16" id="KW-0479">Metal-binding</keyword>
<dbReference type="Gene3D" id="3.40.10.10">
    <property type="entry name" value="DNA Methylphosphotriester Repair Domain"/>
    <property type="match status" value="1"/>
</dbReference>
<sequence>MNESTYWQAVLQRDRRYDGAFVYAVRSTGIYCRPSCSSRRPKSGNVSFFPLPEVAEQAGFRPCKRCRPDQAVAGDPRAELVRRICRYIENHLEDPLTLESLGRHFGLSPSHLQRMFKSVVAISPQQYTEACRMRHIKTALRKGDDIMGALHDAGYSSTSRLYGKASAHLGMTPGAYKQGGRNVPLLYTTAQCPLGYLLVAATDKGICAVRIGSDEAELQEAFLREFCGAHIERDTASLAGWVREIVEHLNGEQPRLTLPLDVRATAFQRRVWQALQEIPYGSTRTYTEIAKVIGQPSAARAVARACATNPAALLIPCHRVLRNDGGLGGFRWGIERKKALLRREGLSGSPDDQDKS</sequence>
<evidence type="ECO:0000313" key="19">
    <source>
        <dbReference type="Proteomes" id="UP000705867"/>
    </source>
</evidence>
<keyword evidence="12" id="KW-0804">Transcription</keyword>
<dbReference type="SUPFAM" id="SSF46689">
    <property type="entry name" value="Homeodomain-like"/>
    <property type="match status" value="1"/>
</dbReference>
<feature type="active site" description="Nucleophile; methyl group acceptor from methylphosphotriester" evidence="15">
    <location>
        <position position="32"/>
    </location>
</feature>
<dbReference type="EC" id="2.1.1.63" evidence="3"/>
<organism evidence="18 19">
    <name type="scientific">Candidatus Nitrobium versatile</name>
    <dbReference type="NCBI Taxonomy" id="2884831"/>
    <lineage>
        <taxon>Bacteria</taxon>
        <taxon>Pseudomonadati</taxon>
        <taxon>Nitrospirota</taxon>
        <taxon>Nitrospiria</taxon>
        <taxon>Nitrospirales</taxon>
        <taxon>Nitrospiraceae</taxon>
        <taxon>Candidatus Nitrobium</taxon>
    </lineage>
</organism>
<evidence type="ECO:0000256" key="2">
    <source>
        <dbReference type="ARBA" id="ARBA00008711"/>
    </source>
</evidence>
<dbReference type="NCBIfam" id="TIGR00589">
    <property type="entry name" value="ogt"/>
    <property type="match status" value="1"/>
</dbReference>
<dbReference type="Gene3D" id="1.10.10.10">
    <property type="entry name" value="Winged helix-like DNA-binding domain superfamily/Winged helix DNA-binding domain"/>
    <property type="match status" value="1"/>
</dbReference>
<evidence type="ECO:0000256" key="12">
    <source>
        <dbReference type="ARBA" id="ARBA00023163"/>
    </source>
</evidence>
<evidence type="ECO:0000256" key="15">
    <source>
        <dbReference type="PIRSR" id="PIRSR000409-1"/>
    </source>
</evidence>
<accession>A0A953M180</accession>
<dbReference type="InterPro" id="IPR036631">
    <property type="entry name" value="MGMT_N_sf"/>
</dbReference>
<keyword evidence="7" id="KW-0227">DNA damage</keyword>
<dbReference type="InterPro" id="IPR008332">
    <property type="entry name" value="MethylG_MeTrfase_N"/>
</dbReference>
<dbReference type="PANTHER" id="PTHR10815:SF14">
    <property type="entry name" value="BIFUNCTIONAL TRANSCRIPTIONAL ACTIVATOR_DNA REPAIR ENZYME ADA"/>
    <property type="match status" value="1"/>
</dbReference>
<evidence type="ECO:0000256" key="7">
    <source>
        <dbReference type="ARBA" id="ARBA00022763"/>
    </source>
</evidence>